<organism evidence="4 5">
    <name type="scientific">Orbilia oligospora</name>
    <name type="common">Nematode-trapping fungus</name>
    <name type="synonym">Arthrobotrys oligospora</name>
    <dbReference type="NCBI Taxonomy" id="2813651"/>
    <lineage>
        <taxon>Eukaryota</taxon>
        <taxon>Fungi</taxon>
        <taxon>Dikarya</taxon>
        <taxon>Ascomycota</taxon>
        <taxon>Pezizomycotina</taxon>
        <taxon>Orbiliomycetes</taxon>
        <taxon>Orbiliales</taxon>
        <taxon>Orbiliaceae</taxon>
        <taxon>Orbilia</taxon>
    </lineage>
</organism>
<gene>
    <name evidence="4" type="ORF">TWF970_008111</name>
</gene>
<comment type="caution">
    <text evidence="4">The sequence shown here is derived from an EMBL/GenBank/DDBJ whole genome shotgun (WGS) entry which is preliminary data.</text>
</comment>
<keyword evidence="2" id="KW-1133">Transmembrane helix</keyword>
<feature type="compositionally biased region" description="Low complexity" evidence="1">
    <location>
        <begin position="177"/>
        <end position="197"/>
    </location>
</feature>
<dbReference type="Proteomes" id="UP000474640">
    <property type="component" value="Unassembled WGS sequence"/>
</dbReference>
<protein>
    <recommendedName>
        <fullName evidence="6">Mid2 domain-containing protein</fullName>
    </recommendedName>
</protein>
<name>A0A7C8VA99_ORBOL</name>
<feature type="transmembrane region" description="Helical" evidence="2">
    <location>
        <begin position="228"/>
        <end position="251"/>
    </location>
</feature>
<dbReference type="OrthoDB" id="3937830at2759"/>
<feature type="region of interest" description="Disordered" evidence="1">
    <location>
        <begin position="304"/>
        <end position="325"/>
    </location>
</feature>
<accession>A0A7C8VA99</accession>
<dbReference type="EMBL" id="JAABOJ010000046">
    <property type="protein sequence ID" value="KAF3274123.1"/>
    <property type="molecule type" value="Genomic_DNA"/>
</dbReference>
<evidence type="ECO:0000256" key="2">
    <source>
        <dbReference type="SAM" id="Phobius"/>
    </source>
</evidence>
<feature type="compositionally biased region" description="Polar residues" evidence="1">
    <location>
        <begin position="202"/>
        <end position="222"/>
    </location>
</feature>
<proteinExistence type="predicted"/>
<evidence type="ECO:0000256" key="1">
    <source>
        <dbReference type="SAM" id="MobiDB-lite"/>
    </source>
</evidence>
<feature type="signal peptide" evidence="3">
    <location>
        <begin position="1"/>
        <end position="28"/>
    </location>
</feature>
<feature type="chain" id="PRO_5029016133" description="Mid2 domain-containing protein" evidence="3">
    <location>
        <begin position="29"/>
        <end position="325"/>
    </location>
</feature>
<feature type="region of interest" description="Disordered" evidence="1">
    <location>
        <begin position="176"/>
        <end position="222"/>
    </location>
</feature>
<evidence type="ECO:0000313" key="5">
    <source>
        <dbReference type="Proteomes" id="UP000474640"/>
    </source>
</evidence>
<keyword evidence="2" id="KW-0472">Membrane</keyword>
<dbReference type="AlphaFoldDB" id="A0A7C8VA99"/>
<keyword evidence="2" id="KW-0812">Transmembrane</keyword>
<evidence type="ECO:0008006" key="6">
    <source>
        <dbReference type="Google" id="ProtNLM"/>
    </source>
</evidence>
<sequence length="325" mass="34963">MRLLSAPFLLALSLTLQLQLIFTPTTFALIITKHTGRIAIDAFDVNKHPTLQQALLLKRQSNNSSDVCNQAFPGRYSETCQPNSISNTLCCIIPNETRPKCVSIFGYGFCCTEHQSCFVDLASTCGATNSVQCNPEACCPEFTGCATNFNHTRELVRCEIRPELIPEVVFGTTRPVSGSARSTTTTAPASTLSTQTSIDPGITSSDISTATSELNSGSSETPPLNGGAIAGIVVGAILALLIGVGIGWLVFNQRACRYDGLRLPPLPPAAQFNPQQGNRQFDGVPYTISRGFNGYQMHQYKPPSVEAQELPSRPEAMELQGQANT</sequence>
<evidence type="ECO:0000313" key="4">
    <source>
        <dbReference type="EMBL" id="KAF3274123.1"/>
    </source>
</evidence>
<keyword evidence="3" id="KW-0732">Signal</keyword>
<evidence type="ECO:0000256" key="3">
    <source>
        <dbReference type="SAM" id="SignalP"/>
    </source>
</evidence>
<reference evidence="4 5" key="1">
    <citation type="submission" date="2020-01" db="EMBL/GenBank/DDBJ databases">
        <authorList>
            <person name="Palmer J.M."/>
        </authorList>
    </citation>
    <scope>NUCLEOTIDE SEQUENCE [LARGE SCALE GENOMIC DNA]</scope>
    <source>
        <strain evidence="4 5">TWF970</strain>
    </source>
</reference>